<keyword evidence="1" id="KW-0238">DNA-binding</keyword>
<dbReference type="PANTHER" id="PTHR34605:SF4">
    <property type="entry name" value="DNA ADENINE METHYLTRANSFERASE"/>
    <property type="match status" value="1"/>
</dbReference>
<keyword evidence="4" id="KW-1185">Reference proteome</keyword>
<sequence length="427" mass="47991">MQSDGLFTIVPVPPSQGHPSTRRSGFHHNLFRPHVKAADRIFCWTSPAVLMARARLLEASPGLALSLAKVQSVASKAWEGSTQTTYGAGLARWAEWCDDNGIPEQDRMPIEKVHLTCFIADAAGTIGVSGFKNWLNGLRAWHHFHQMPWCGDDPYIHLLLEGAKKMTPKASVHEPRPPITLSHLYAIYEQMNFQDTYDAACWAVLCAAFWGLARLGELTVPSRAGFIQGWHVARGTVINWEDVLGVQSVALRLPWTKTACNGANLILTREEDCSCPYRAIQQHFLTNSSLPDQAHFFAFRTAAGWEPMVKRDLMDRCQQIWSAAGIRDLPSGHSFRIGGTTHLLSRGTHPQVVQKLGRWSSDAFFLYWRNTQLIIPRHVHDAGVQAHMDAEMNSYFGEVSPEVLQRWKVIQSERQKLKRGNGPSRVR</sequence>
<dbReference type="EMBL" id="MU128945">
    <property type="protein sequence ID" value="KAF9515931.1"/>
    <property type="molecule type" value="Genomic_DNA"/>
</dbReference>
<evidence type="ECO:0000313" key="3">
    <source>
        <dbReference type="EMBL" id="KAF9515931.1"/>
    </source>
</evidence>
<reference evidence="3" key="1">
    <citation type="journal article" date="2020" name="Nat. Commun.">
        <title>Large-scale genome sequencing of mycorrhizal fungi provides insights into the early evolution of symbiotic traits.</title>
        <authorList>
            <person name="Miyauchi S."/>
            <person name="Kiss E."/>
            <person name="Kuo A."/>
            <person name="Drula E."/>
            <person name="Kohler A."/>
            <person name="Sanchez-Garcia M."/>
            <person name="Morin E."/>
            <person name="Andreopoulos B."/>
            <person name="Barry K.W."/>
            <person name="Bonito G."/>
            <person name="Buee M."/>
            <person name="Carver A."/>
            <person name="Chen C."/>
            <person name="Cichocki N."/>
            <person name="Clum A."/>
            <person name="Culley D."/>
            <person name="Crous P.W."/>
            <person name="Fauchery L."/>
            <person name="Girlanda M."/>
            <person name="Hayes R.D."/>
            <person name="Keri Z."/>
            <person name="LaButti K."/>
            <person name="Lipzen A."/>
            <person name="Lombard V."/>
            <person name="Magnuson J."/>
            <person name="Maillard F."/>
            <person name="Murat C."/>
            <person name="Nolan M."/>
            <person name="Ohm R.A."/>
            <person name="Pangilinan J."/>
            <person name="Pereira M.F."/>
            <person name="Perotto S."/>
            <person name="Peter M."/>
            <person name="Pfister S."/>
            <person name="Riley R."/>
            <person name="Sitrit Y."/>
            <person name="Stielow J.B."/>
            <person name="Szollosi G."/>
            <person name="Zifcakova L."/>
            <person name="Stursova M."/>
            <person name="Spatafora J.W."/>
            <person name="Tedersoo L."/>
            <person name="Vaario L.M."/>
            <person name="Yamada A."/>
            <person name="Yan M."/>
            <person name="Wang P."/>
            <person name="Xu J."/>
            <person name="Bruns T."/>
            <person name="Baldrian P."/>
            <person name="Vilgalys R."/>
            <person name="Dunand C."/>
            <person name="Henrissat B."/>
            <person name="Grigoriev I.V."/>
            <person name="Hibbett D."/>
            <person name="Nagy L.G."/>
            <person name="Martin F.M."/>
        </authorList>
    </citation>
    <scope>NUCLEOTIDE SEQUENCE</scope>
    <source>
        <strain evidence="3">UP504</strain>
    </source>
</reference>
<dbReference type="InterPro" id="IPR013762">
    <property type="entry name" value="Integrase-like_cat_sf"/>
</dbReference>
<evidence type="ECO:0000313" key="4">
    <source>
        <dbReference type="Proteomes" id="UP000886523"/>
    </source>
</evidence>
<dbReference type="Gene3D" id="1.10.443.10">
    <property type="entry name" value="Intergrase catalytic core"/>
    <property type="match status" value="1"/>
</dbReference>
<accession>A0A9P6DV09</accession>
<dbReference type="GO" id="GO:0003677">
    <property type="term" value="F:DNA binding"/>
    <property type="evidence" value="ECO:0007669"/>
    <property type="project" value="UniProtKB-KW"/>
</dbReference>
<dbReference type="InterPro" id="IPR052925">
    <property type="entry name" value="Phage_Integrase-like_Recomb"/>
</dbReference>
<dbReference type="SUPFAM" id="SSF56349">
    <property type="entry name" value="DNA breaking-rejoining enzymes"/>
    <property type="match status" value="1"/>
</dbReference>
<dbReference type="Gene3D" id="1.10.150.130">
    <property type="match status" value="1"/>
</dbReference>
<evidence type="ECO:0000256" key="2">
    <source>
        <dbReference type="ARBA" id="ARBA00023172"/>
    </source>
</evidence>
<dbReference type="InterPro" id="IPR011010">
    <property type="entry name" value="DNA_brk_join_enz"/>
</dbReference>
<gene>
    <name evidence="3" type="ORF">BS47DRAFT_1327880</name>
</gene>
<dbReference type="InterPro" id="IPR010998">
    <property type="entry name" value="Integrase_recombinase_N"/>
</dbReference>
<dbReference type="SUPFAM" id="SSF47823">
    <property type="entry name" value="lambda integrase-like, N-terminal domain"/>
    <property type="match status" value="1"/>
</dbReference>
<keyword evidence="2" id="KW-0233">DNA recombination</keyword>
<dbReference type="AlphaFoldDB" id="A0A9P6DV09"/>
<dbReference type="OrthoDB" id="3266428at2759"/>
<dbReference type="PANTHER" id="PTHR34605">
    <property type="entry name" value="PHAGE_INTEGRASE DOMAIN-CONTAINING PROTEIN"/>
    <property type="match status" value="1"/>
</dbReference>
<organism evidence="3 4">
    <name type="scientific">Hydnum rufescens UP504</name>
    <dbReference type="NCBI Taxonomy" id="1448309"/>
    <lineage>
        <taxon>Eukaryota</taxon>
        <taxon>Fungi</taxon>
        <taxon>Dikarya</taxon>
        <taxon>Basidiomycota</taxon>
        <taxon>Agaricomycotina</taxon>
        <taxon>Agaricomycetes</taxon>
        <taxon>Cantharellales</taxon>
        <taxon>Hydnaceae</taxon>
        <taxon>Hydnum</taxon>
    </lineage>
</organism>
<proteinExistence type="predicted"/>
<protein>
    <recommendedName>
        <fullName evidence="5">Tyr recombinase domain-containing protein</fullName>
    </recommendedName>
</protein>
<dbReference type="GO" id="GO:0006310">
    <property type="term" value="P:DNA recombination"/>
    <property type="evidence" value="ECO:0007669"/>
    <property type="project" value="UniProtKB-KW"/>
</dbReference>
<evidence type="ECO:0008006" key="5">
    <source>
        <dbReference type="Google" id="ProtNLM"/>
    </source>
</evidence>
<name>A0A9P6DV09_9AGAM</name>
<comment type="caution">
    <text evidence="3">The sequence shown here is derived from an EMBL/GenBank/DDBJ whole genome shotgun (WGS) entry which is preliminary data.</text>
</comment>
<dbReference type="Proteomes" id="UP000886523">
    <property type="component" value="Unassembled WGS sequence"/>
</dbReference>
<dbReference type="GO" id="GO:0015074">
    <property type="term" value="P:DNA integration"/>
    <property type="evidence" value="ECO:0007669"/>
    <property type="project" value="InterPro"/>
</dbReference>
<evidence type="ECO:0000256" key="1">
    <source>
        <dbReference type="ARBA" id="ARBA00023125"/>
    </source>
</evidence>